<comment type="subunit">
    <text evidence="12">Monomer. Interacts with DnaB.</text>
</comment>
<dbReference type="SUPFAM" id="SSF57783">
    <property type="entry name" value="Zinc beta-ribbon"/>
    <property type="match status" value="1"/>
</dbReference>
<keyword evidence="4 12" id="KW-0548">Nucleotidyltransferase</keyword>
<keyword evidence="10 12" id="KW-0238">DNA-binding</keyword>
<dbReference type="EMBL" id="JBHSLV010000007">
    <property type="protein sequence ID" value="MFC5391636.1"/>
    <property type="molecule type" value="Genomic_DNA"/>
</dbReference>
<keyword evidence="2 12" id="KW-0639">Primosome</keyword>
<evidence type="ECO:0000256" key="2">
    <source>
        <dbReference type="ARBA" id="ARBA00022515"/>
    </source>
</evidence>
<evidence type="ECO:0000256" key="4">
    <source>
        <dbReference type="ARBA" id="ARBA00022695"/>
    </source>
</evidence>
<evidence type="ECO:0000256" key="3">
    <source>
        <dbReference type="ARBA" id="ARBA00022679"/>
    </source>
</evidence>
<comment type="similarity">
    <text evidence="12">Belongs to the DnaG primase family.</text>
</comment>
<dbReference type="SUPFAM" id="SSF56731">
    <property type="entry name" value="DNA primase core"/>
    <property type="match status" value="1"/>
</dbReference>
<evidence type="ECO:0000313" key="15">
    <source>
        <dbReference type="EMBL" id="MFC5391636.1"/>
    </source>
</evidence>
<keyword evidence="9" id="KW-0460">Magnesium</keyword>
<evidence type="ECO:0000256" key="8">
    <source>
        <dbReference type="ARBA" id="ARBA00022833"/>
    </source>
</evidence>
<evidence type="ECO:0000256" key="1">
    <source>
        <dbReference type="ARBA" id="ARBA00022478"/>
    </source>
</evidence>
<dbReference type="SMART" id="SM00493">
    <property type="entry name" value="TOPRIM"/>
    <property type="match status" value="1"/>
</dbReference>
<reference evidence="16" key="1">
    <citation type="journal article" date="2019" name="Int. J. Syst. Evol. Microbiol.">
        <title>The Global Catalogue of Microorganisms (GCM) 10K type strain sequencing project: providing services to taxonomists for standard genome sequencing and annotation.</title>
        <authorList>
            <consortium name="The Broad Institute Genomics Platform"/>
            <consortium name="The Broad Institute Genome Sequencing Center for Infectious Disease"/>
            <person name="Wu L."/>
            <person name="Ma J."/>
        </authorList>
    </citation>
    <scope>NUCLEOTIDE SEQUENCE [LARGE SCALE GENOMIC DNA]</scope>
    <source>
        <strain evidence="16">CGMCC 1.16326</strain>
    </source>
</reference>
<comment type="caution">
    <text evidence="12">Lacks conserved residue(s) required for the propagation of feature annotation.</text>
</comment>
<dbReference type="NCBIfam" id="TIGR01391">
    <property type="entry name" value="dnaG"/>
    <property type="match status" value="1"/>
</dbReference>
<dbReference type="Gene3D" id="3.40.1360.10">
    <property type="match status" value="1"/>
</dbReference>
<evidence type="ECO:0000256" key="13">
    <source>
        <dbReference type="SAM" id="MobiDB-lite"/>
    </source>
</evidence>
<keyword evidence="1 12" id="KW-0240">DNA-directed RNA polymerase</keyword>
<dbReference type="EC" id="2.7.7.101" evidence="12"/>
<evidence type="ECO:0000256" key="12">
    <source>
        <dbReference type="HAMAP-Rule" id="MF_00974"/>
    </source>
</evidence>
<dbReference type="RefSeq" id="WP_377006440.1">
    <property type="nucleotide sequence ID" value="NZ_JBHSLV010000007.1"/>
</dbReference>
<dbReference type="InterPro" id="IPR045455">
    <property type="entry name" value="NrS-1_pol-like_helicase"/>
</dbReference>
<dbReference type="InterPro" id="IPR002694">
    <property type="entry name" value="Znf_CHC2"/>
</dbReference>
<evidence type="ECO:0000256" key="5">
    <source>
        <dbReference type="ARBA" id="ARBA00022705"/>
    </source>
</evidence>
<evidence type="ECO:0000256" key="9">
    <source>
        <dbReference type="ARBA" id="ARBA00022842"/>
    </source>
</evidence>
<evidence type="ECO:0000259" key="14">
    <source>
        <dbReference type="PROSITE" id="PS50880"/>
    </source>
</evidence>
<comment type="function">
    <text evidence="12">RNA polymerase that catalyzes the synthesis of short RNA molecules used as primers for DNA polymerase during DNA replication.</text>
</comment>
<keyword evidence="11 12" id="KW-0804">Transcription</keyword>
<dbReference type="Pfam" id="PF19263">
    <property type="entry name" value="DUF5906"/>
    <property type="match status" value="1"/>
</dbReference>
<dbReference type="InterPro" id="IPR030846">
    <property type="entry name" value="DnaG_bac"/>
</dbReference>
<dbReference type="InterPro" id="IPR013264">
    <property type="entry name" value="DNAG_N"/>
</dbReference>
<comment type="catalytic activity">
    <reaction evidence="12">
        <text>ssDNA + n NTP = ssDNA/pppN(pN)n-1 hybrid + (n-1) diphosphate.</text>
        <dbReference type="EC" id="2.7.7.101"/>
    </reaction>
</comment>
<dbReference type="PANTHER" id="PTHR30313:SF2">
    <property type="entry name" value="DNA PRIMASE"/>
    <property type="match status" value="1"/>
</dbReference>
<accession>A0ABW0H5B2</accession>
<dbReference type="HAMAP" id="MF_00974">
    <property type="entry name" value="DNA_primase_DnaG"/>
    <property type="match status" value="1"/>
</dbReference>
<keyword evidence="5 12" id="KW-0235">DNA replication</keyword>
<evidence type="ECO:0000256" key="11">
    <source>
        <dbReference type="ARBA" id="ARBA00023163"/>
    </source>
</evidence>
<proteinExistence type="inferred from homology"/>
<dbReference type="InterPro" id="IPR050219">
    <property type="entry name" value="DnaG_primase"/>
</dbReference>
<comment type="caution">
    <text evidence="15">The sequence shown here is derived from an EMBL/GenBank/DDBJ whole genome shotgun (WGS) entry which is preliminary data.</text>
</comment>
<protein>
    <recommendedName>
        <fullName evidence="12">DNA primase</fullName>
        <ecNumber evidence="12">2.7.7.101</ecNumber>
    </recommendedName>
</protein>
<dbReference type="InterPro" id="IPR027417">
    <property type="entry name" value="P-loop_NTPase"/>
</dbReference>
<evidence type="ECO:0000256" key="10">
    <source>
        <dbReference type="ARBA" id="ARBA00023125"/>
    </source>
</evidence>
<dbReference type="InterPro" id="IPR036977">
    <property type="entry name" value="DNA_primase_Znf_CHC2"/>
</dbReference>
<gene>
    <name evidence="12 15" type="primary">dnaG</name>
    <name evidence="15" type="ORF">ACFPPC_03155</name>
</gene>
<dbReference type="SMART" id="SM00400">
    <property type="entry name" value="ZnF_CHCC"/>
    <property type="match status" value="1"/>
</dbReference>
<dbReference type="Proteomes" id="UP001596104">
    <property type="component" value="Unassembled WGS sequence"/>
</dbReference>
<dbReference type="InterPro" id="IPR037068">
    <property type="entry name" value="DNA_primase_core_N_sf"/>
</dbReference>
<name>A0ABW0H5B2_9HYPH</name>
<dbReference type="InterPro" id="IPR006171">
    <property type="entry name" value="TOPRIM_dom"/>
</dbReference>
<sequence length="940" mass="104371">MAFDQRFLDDIKARLPVSQVVGDKVKLAKAGKEWKGLSPFNAERTPSFFVNDAKERWFDFSSGRNGDVFAFVMETQGVDFVEAVRILAERAGLKLPELTPEARQKEERRRDIGATLAAADQIYRRALSASEPARQFLAGREVSQPSVERFGLGFAPADGGAFLKEMRAAGFDDPALIAAGLLVTPEEAGRTPYARFRDRIIFPIHDGSGRLVSFGGRALAPDDKTPKYLNGPETAAFDKSATLYNLHRARPVALGSERLAIVEGYLDVIMMDQAGWQEAVAPLGTSMTEVHLETAWRVAPAPIVMLDGDAAGQKAAGRVVDLAWPRLGALSSLGFAQLTRGRDPADIVARALQLAARWVETSHWDGETPADDLGRGWAMAALERIGAAALPFIEMAWQRMLAEAGPLDRPERKAALVKSVRERVEAIGDLDVADAYRGELNQRLKAAKLPVLKVVDGGKGKAPDKPGKPKRGRDRDESGEEAGTVQAAAWGYDTEKLNREWALVLMGSKAVMVREQAKAPVEDRVRVLGLDAFRALYLNRVTQVLGADGKLKTVTYADRWLRDRNRRSFDGIEFHPDPQNAPGTKGYLNLWRGFAVEPKVGAGSYTIFRDHLLANVCGGDMKRFTWLWAWFAHLVQHPRERIGTAVVLRGKMGTGKTKPGEVIGSLIEDHHFQVDDPRYITGQFNAHMAACLLLQAEEAVWAGDKAAEGRLKGLITSRWQMIEAKGIDPIRLVNYVRILMTSNEDWVVPAGMDERRFAVFDVGDTVKENFDYFRQMDEELDQGGREALLADLLAFDLSKVELRSIPRTDALLEQKIRSLSSVESWWFGRLMSGTTTNKCDDWLPEIPKAWLADDYIATADRIGIKRKSADTELGMKLQKLVPGLAAERKYTDEGPSTARRIWHWRIPTLDECRAAFEALLQQPVSWPQEPEPREGTGWKG</sequence>
<feature type="region of interest" description="Disordered" evidence="13">
    <location>
        <begin position="456"/>
        <end position="485"/>
    </location>
</feature>
<dbReference type="InterPro" id="IPR006295">
    <property type="entry name" value="DNA_primase_DnaG"/>
</dbReference>
<keyword evidence="16" id="KW-1185">Reference proteome</keyword>
<evidence type="ECO:0000256" key="6">
    <source>
        <dbReference type="ARBA" id="ARBA00022723"/>
    </source>
</evidence>
<keyword evidence="7" id="KW-0863">Zinc-finger</keyword>
<dbReference type="PANTHER" id="PTHR30313">
    <property type="entry name" value="DNA PRIMASE"/>
    <property type="match status" value="1"/>
</dbReference>
<dbReference type="PROSITE" id="PS50880">
    <property type="entry name" value="TOPRIM"/>
    <property type="match status" value="1"/>
</dbReference>
<dbReference type="SUPFAM" id="SSF52540">
    <property type="entry name" value="P-loop containing nucleoside triphosphate hydrolases"/>
    <property type="match status" value="1"/>
</dbReference>
<dbReference type="Gene3D" id="3.90.980.10">
    <property type="entry name" value="DNA primase, catalytic core, N-terminal domain"/>
    <property type="match status" value="1"/>
</dbReference>
<keyword evidence="6" id="KW-0479">Metal-binding</keyword>
<dbReference type="Pfam" id="PF08275">
    <property type="entry name" value="DNAG_N"/>
    <property type="match status" value="1"/>
</dbReference>
<dbReference type="Gene3D" id="3.90.580.10">
    <property type="entry name" value="Zinc finger, CHC2-type domain"/>
    <property type="match status" value="1"/>
</dbReference>
<dbReference type="InterPro" id="IPR034151">
    <property type="entry name" value="TOPRIM_DnaG_bac"/>
</dbReference>
<keyword evidence="3 12" id="KW-0808">Transferase</keyword>
<evidence type="ECO:0000313" key="16">
    <source>
        <dbReference type="Proteomes" id="UP001596104"/>
    </source>
</evidence>
<dbReference type="Pfam" id="PF13662">
    <property type="entry name" value="Toprim_4"/>
    <property type="match status" value="1"/>
</dbReference>
<dbReference type="Pfam" id="PF01807">
    <property type="entry name" value="Zn_ribbon_DnaG"/>
    <property type="match status" value="1"/>
</dbReference>
<keyword evidence="8" id="KW-0862">Zinc</keyword>
<evidence type="ECO:0000256" key="7">
    <source>
        <dbReference type="ARBA" id="ARBA00022771"/>
    </source>
</evidence>
<dbReference type="CDD" id="cd03364">
    <property type="entry name" value="TOPRIM_DnaG_primases"/>
    <property type="match status" value="1"/>
</dbReference>
<feature type="compositionally biased region" description="Basic and acidic residues" evidence="13">
    <location>
        <begin position="456"/>
        <end position="467"/>
    </location>
</feature>
<organism evidence="15 16">
    <name type="scientific">Bosea vestrisii</name>
    <dbReference type="NCBI Taxonomy" id="151416"/>
    <lineage>
        <taxon>Bacteria</taxon>
        <taxon>Pseudomonadati</taxon>
        <taxon>Pseudomonadota</taxon>
        <taxon>Alphaproteobacteria</taxon>
        <taxon>Hyphomicrobiales</taxon>
        <taxon>Boseaceae</taxon>
        <taxon>Bosea</taxon>
    </lineage>
</organism>
<feature type="domain" description="Toprim" evidence="14">
    <location>
        <begin position="257"/>
        <end position="345"/>
    </location>
</feature>